<dbReference type="Pfam" id="PF16344">
    <property type="entry name" value="FecR_C"/>
    <property type="match status" value="1"/>
</dbReference>
<gene>
    <name evidence="4" type="ORF">ACFQ1M_02570</name>
</gene>
<keyword evidence="1" id="KW-0812">Transmembrane</keyword>
<feature type="transmembrane region" description="Helical" evidence="1">
    <location>
        <begin position="74"/>
        <end position="92"/>
    </location>
</feature>
<protein>
    <submittedName>
        <fullName evidence="4">FecR family protein</fullName>
    </submittedName>
</protein>
<accession>A0ABW3CW47</accession>
<dbReference type="Gene3D" id="3.55.50.30">
    <property type="match status" value="1"/>
</dbReference>
<dbReference type="Proteomes" id="UP001596978">
    <property type="component" value="Unassembled WGS sequence"/>
</dbReference>
<dbReference type="PIRSF" id="PIRSF018266">
    <property type="entry name" value="FecR"/>
    <property type="match status" value="1"/>
</dbReference>
<evidence type="ECO:0000259" key="2">
    <source>
        <dbReference type="Pfam" id="PF04773"/>
    </source>
</evidence>
<sequence>MNQDLLKKYFQKKATFSEKEEVLEWVRLSKENQEEYHLLKAQYVADHLNSVKDASSHASLIRFQTSMGSAYKKYIPYAAAIILVATGIFFLVQRPLDTISPTEKEPHRKTITYYKQTAGKKVTLPDGSSVLLNVDSHIEFAPTFKKDIREVKLVGEALFDIIHDASRPFVVKTKDFNVKVLGTSFNVKCYPNDVQTETTLITGKVELLREEETPIILAPSQKAVYHKTQNRIAVEEVISEDVIAWKNGTLIFNNTPMQQVVLDLERKYNVKIIINSPNLLKYEYTGTFDNLELEEALQLLMISSPINYTKENQKIIFDMND</sequence>
<dbReference type="EMBL" id="JBHTJH010000003">
    <property type="protein sequence ID" value="MFD0861079.1"/>
    <property type="molecule type" value="Genomic_DNA"/>
</dbReference>
<dbReference type="RefSeq" id="WP_386403421.1">
    <property type="nucleotide sequence ID" value="NZ_JBHTJH010000003.1"/>
</dbReference>
<dbReference type="InterPro" id="IPR032508">
    <property type="entry name" value="FecR_C"/>
</dbReference>
<name>A0ABW3CW47_9FLAO</name>
<dbReference type="PANTHER" id="PTHR30273:SF2">
    <property type="entry name" value="PROTEIN FECR"/>
    <property type="match status" value="1"/>
</dbReference>
<reference evidence="5" key="1">
    <citation type="journal article" date="2019" name="Int. J. Syst. Evol. Microbiol.">
        <title>The Global Catalogue of Microorganisms (GCM) 10K type strain sequencing project: providing services to taxonomists for standard genome sequencing and annotation.</title>
        <authorList>
            <consortium name="The Broad Institute Genomics Platform"/>
            <consortium name="The Broad Institute Genome Sequencing Center for Infectious Disease"/>
            <person name="Wu L."/>
            <person name="Ma J."/>
        </authorList>
    </citation>
    <scope>NUCLEOTIDE SEQUENCE [LARGE SCALE GENOMIC DNA]</scope>
    <source>
        <strain evidence="5">CCUG 62952</strain>
    </source>
</reference>
<keyword evidence="1" id="KW-0472">Membrane</keyword>
<evidence type="ECO:0000256" key="1">
    <source>
        <dbReference type="SAM" id="Phobius"/>
    </source>
</evidence>
<keyword evidence="5" id="KW-1185">Reference proteome</keyword>
<feature type="domain" description="Protein FecR C-terminal" evidence="3">
    <location>
        <begin position="250"/>
        <end position="316"/>
    </location>
</feature>
<dbReference type="InterPro" id="IPR012373">
    <property type="entry name" value="Ferrdict_sens_TM"/>
</dbReference>
<dbReference type="Gene3D" id="2.60.120.1440">
    <property type="match status" value="1"/>
</dbReference>
<dbReference type="PANTHER" id="PTHR30273">
    <property type="entry name" value="PERIPLASMIC SIGNAL SENSOR AND SIGMA FACTOR ACTIVATOR FECR-RELATED"/>
    <property type="match status" value="1"/>
</dbReference>
<dbReference type="Pfam" id="PF04773">
    <property type="entry name" value="FecR"/>
    <property type="match status" value="1"/>
</dbReference>
<dbReference type="InterPro" id="IPR006860">
    <property type="entry name" value="FecR"/>
</dbReference>
<organism evidence="4 5">
    <name type="scientific">Sungkyunkwania multivorans</name>
    <dbReference type="NCBI Taxonomy" id="1173618"/>
    <lineage>
        <taxon>Bacteria</taxon>
        <taxon>Pseudomonadati</taxon>
        <taxon>Bacteroidota</taxon>
        <taxon>Flavobacteriia</taxon>
        <taxon>Flavobacteriales</taxon>
        <taxon>Flavobacteriaceae</taxon>
        <taxon>Sungkyunkwania</taxon>
    </lineage>
</organism>
<proteinExistence type="predicted"/>
<feature type="domain" description="FecR protein" evidence="2">
    <location>
        <begin position="120"/>
        <end position="206"/>
    </location>
</feature>
<keyword evidence="1" id="KW-1133">Transmembrane helix</keyword>
<evidence type="ECO:0000313" key="4">
    <source>
        <dbReference type="EMBL" id="MFD0861079.1"/>
    </source>
</evidence>
<evidence type="ECO:0000313" key="5">
    <source>
        <dbReference type="Proteomes" id="UP001596978"/>
    </source>
</evidence>
<comment type="caution">
    <text evidence="4">The sequence shown here is derived from an EMBL/GenBank/DDBJ whole genome shotgun (WGS) entry which is preliminary data.</text>
</comment>
<evidence type="ECO:0000259" key="3">
    <source>
        <dbReference type="Pfam" id="PF16344"/>
    </source>
</evidence>